<dbReference type="AlphaFoldDB" id="A0A1G9DT29"/>
<reference evidence="4" key="1">
    <citation type="submission" date="2016-10" db="EMBL/GenBank/DDBJ databases">
        <authorList>
            <person name="Varghese N."/>
            <person name="Submissions S."/>
        </authorList>
    </citation>
    <scope>NUCLEOTIDE SEQUENCE [LARGE SCALE GENOMIC DNA]</scope>
    <source>
        <strain evidence="4">B4,CECT 8067,JCM 17497</strain>
    </source>
</reference>
<organism evidence="3 4">
    <name type="scientific">Natronorubrum texcoconense</name>
    <dbReference type="NCBI Taxonomy" id="1095776"/>
    <lineage>
        <taxon>Archaea</taxon>
        <taxon>Methanobacteriati</taxon>
        <taxon>Methanobacteriota</taxon>
        <taxon>Stenosarchaea group</taxon>
        <taxon>Halobacteria</taxon>
        <taxon>Halobacteriales</taxon>
        <taxon>Natrialbaceae</taxon>
        <taxon>Natronorubrum</taxon>
    </lineage>
</organism>
<sequence>MVVPVSVEEVMGAVETAPRDDTADAVARRFAESGHEPIVTVDDGDPIGMVTRSDFVSLIASNEPMTRTTREFTAEPRISIELFIDRLPTAANGEHSDE</sequence>
<dbReference type="STRING" id="1095776.SAMN04515672_3610"/>
<dbReference type="SUPFAM" id="SSF54631">
    <property type="entry name" value="CBS-domain pair"/>
    <property type="match status" value="1"/>
</dbReference>
<dbReference type="EMBL" id="FNFE01000006">
    <property type="protein sequence ID" value="SDK67041.1"/>
    <property type="molecule type" value="Genomic_DNA"/>
</dbReference>
<evidence type="ECO:0000313" key="4">
    <source>
        <dbReference type="Proteomes" id="UP000198882"/>
    </source>
</evidence>
<proteinExistence type="predicted"/>
<keyword evidence="1" id="KW-0129">CBS domain</keyword>
<dbReference type="Proteomes" id="UP000198882">
    <property type="component" value="Unassembled WGS sequence"/>
</dbReference>
<evidence type="ECO:0000256" key="1">
    <source>
        <dbReference type="PROSITE-ProRule" id="PRU00703"/>
    </source>
</evidence>
<feature type="domain" description="CBS" evidence="2">
    <location>
        <begin position="10"/>
        <end position="65"/>
    </location>
</feature>
<accession>A0A1G9DT29</accession>
<dbReference type="InterPro" id="IPR000644">
    <property type="entry name" value="CBS_dom"/>
</dbReference>
<name>A0A1G9DT29_9EURY</name>
<dbReference type="Pfam" id="PF00571">
    <property type="entry name" value="CBS"/>
    <property type="match status" value="1"/>
</dbReference>
<gene>
    <name evidence="3" type="ORF">SAMN04515672_3610</name>
</gene>
<dbReference type="OrthoDB" id="8919at2157"/>
<evidence type="ECO:0000313" key="3">
    <source>
        <dbReference type="EMBL" id="SDK67041.1"/>
    </source>
</evidence>
<keyword evidence="4" id="KW-1185">Reference proteome</keyword>
<dbReference type="PROSITE" id="PS51371">
    <property type="entry name" value="CBS"/>
    <property type="match status" value="1"/>
</dbReference>
<dbReference type="InterPro" id="IPR046342">
    <property type="entry name" value="CBS_dom_sf"/>
</dbReference>
<dbReference type="Gene3D" id="3.10.580.10">
    <property type="entry name" value="CBS-domain"/>
    <property type="match status" value="1"/>
</dbReference>
<evidence type="ECO:0000259" key="2">
    <source>
        <dbReference type="PROSITE" id="PS51371"/>
    </source>
</evidence>
<dbReference type="RefSeq" id="WP_175529355.1">
    <property type="nucleotide sequence ID" value="NZ_FNFE01000006.1"/>
</dbReference>
<protein>
    <submittedName>
        <fullName evidence="3">CBS domain-containing protein</fullName>
    </submittedName>
</protein>